<dbReference type="RefSeq" id="WP_186941524.1">
    <property type="nucleotide sequence ID" value="NZ_JACOGA010000006.1"/>
</dbReference>
<name>A0ABR6YBG8_9BURK</name>
<gene>
    <name evidence="1" type="ORF">H8K55_07820</name>
</gene>
<evidence type="ECO:0000313" key="2">
    <source>
        <dbReference type="Proteomes" id="UP000624279"/>
    </source>
</evidence>
<keyword evidence="2" id="KW-1185">Reference proteome</keyword>
<reference evidence="1 2" key="1">
    <citation type="submission" date="2020-08" db="EMBL/GenBank/DDBJ databases">
        <title>Novel species isolated from subtropical streams in China.</title>
        <authorList>
            <person name="Lu H."/>
        </authorList>
    </citation>
    <scope>NUCLEOTIDE SEQUENCE [LARGE SCALE GENOMIC DNA]</scope>
    <source>
        <strain evidence="1 2">LX15W</strain>
    </source>
</reference>
<accession>A0ABR6YBG8</accession>
<dbReference type="Proteomes" id="UP000624279">
    <property type="component" value="Unassembled WGS sequence"/>
</dbReference>
<comment type="caution">
    <text evidence="1">The sequence shown here is derived from an EMBL/GenBank/DDBJ whole genome shotgun (WGS) entry which is preliminary data.</text>
</comment>
<organism evidence="1 2">
    <name type="scientific">Undibacterium flavidum</name>
    <dbReference type="NCBI Taxonomy" id="2762297"/>
    <lineage>
        <taxon>Bacteria</taxon>
        <taxon>Pseudomonadati</taxon>
        <taxon>Pseudomonadota</taxon>
        <taxon>Betaproteobacteria</taxon>
        <taxon>Burkholderiales</taxon>
        <taxon>Oxalobacteraceae</taxon>
        <taxon>Undibacterium</taxon>
    </lineage>
</organism>
<protein>
    <submittedName>
        <fullName evidence="1">Uncharacterized protein</fullName>
    </submittedName>
</protein>
<sequence>MHKNIEKLMAGNANIPEYFVQASKKWEEVLADISSVSEEKLAERLSNIQFWFEQNCGGRWDGQEVMVWTAFASIYSTATGYDRAARGEAEARKLLNAFTKSMVSLEVKFGAKKAAASYFISQE</sequence>
<proteinExistence type="predicted"/>
<evidence type="ECO:0000313" key="1">
    <source>
        <dbReference type="EMBL" id="MBC3873489.1"/>
    </source>
</evidence>
<dbReference type="EMBL" id="JACOGA010000006">
    <property type="protein sequence ID" value="MBC3873489.1"/>
    <property type="molecule type" value="Genomic_DNA"/>
</dbReference>